<evidence type="ECO:0000313" key="2">
    <source>
        <dbReference type="Proteomes" id="UP000008893"/>
    </source>
</evidence>
<protein>
    <submittedName>
        <fullName evidence="1">Gp008</fullName>
    </submittedName>
</protein>
<dbReference type="EMBL" id="HQ728266">
    <property type="protein sequence ID" value="AEJ81527.1"/>
    <property type="molecule type" value="Genomic_DNA"/>
</dbReference>
<dbReference type="GeneID" id="14013696"/>
<evidence type="ECO:0000313" key="1">
    <source>
        <dbReference type="EMBL" id="AEJ81527.1"/>
    </source>
</evidence>
<sequence length="67" mass="7730">MANIMFILVCLDDCLEATHSRTKHTKYKYWVIDNGLTLINDGTCKATSLLDKWRTSYAIVRADKSLY</sequence>
<organism evidence="1 2">
    <name type="scientific">Erwinia phage vB_EamP-S6</name>
    <dbReference type="NCBI Taxonomy" id="1051675"/>
    <lineage>
        <taxon>Viruses</taxon>
        <taxon>Duplodnaviria</taxon>
        <taxon>Heunggongvirae</taxon>
        <taxon>Uroviricota</taxon>
        <taxon>Caudoviricetes</taxon>
        <taxon>Schitoviridae</taxon>
        <taxon>Waedenswilvirus</taxon>
        <taxon>Waedenswilvirus S6</taxon>
    </lineage>
</organism>
<dbReference type="Proteomes" id="UP000008893">
    <property type="component" value="Segment"/>
</dbReference>
<keyword evidence="2" id="KW-1185">Reference proteome</keyword>
<dbReference type="KEGG" id="vg:14013696"/>
<name>G0YQA0_9CAUD</name>
<dbReference type="RefSeq" id="YP_007005744.1">
    <property type="nucleotide sequence ID" value="NC_019514.1"/>
</dbReference>
<accession>G0YQA0</accession>
<reference evidence="1 2" key="1">
    <citation type="journal article" date="2011" name="Appl. Environ. Microbiol.">
        <title>Novel Virulent and Broad-Host-Range Erwinia amylovora Bacteriophages Reveal a High Degree of Mosaicism and a Relationship to Enterobacteriaceae Phages.</title>
        <authorList>
            <person name="Born Y."/>
            <person name="Fieseler L."/>
            <person name="Marazzi J."/>
            <person name="Lurz R."/>
            <person name="Duffy B."/>
            <person name="Loessner M.J."/>
        </authorList>
    </citation>
    <scope>NUCLEOTIDE SEQUENCE [LARGE SCALE GENOMIC DNA]</scope>
</reference>
<proteinExistence type="predicted"/>